<dbReference type="RefSeq" id="WP_176439951.1">
    <property type="nucleotide sequence ID" value="NZ_FZNW01000013.1"/>
</dbReference>
<evidence type="ECO:0000313" key="7">
    <source>
        <dbReference type="EMBL" id="SNR64651.1"/>
    </source>
</evidence>
<evidence type="ECO:0000256" key="4">
    <source>
        <dbReference type="ARBA" id="ARBA00023136"/>
    </source>
</evidence>
<keyword evidence="3 6" id="KW-1133">Transmembrane helix</keyword>
<dbReference type="SUPFAM" id="SSF51306">
    <property type="entry name" value="LexA/Signal peptidase"/>
    <property type="match status" value="1"/>
</dbReference>
<proteinExistence type="predicted"/>
<gene>
    <name evidence="7" type="ORF">SAMN06265360_11328</name>
</gene>
<dbReference type="InterPro" id="IPR001733">
    <property type="entry name" value="Peptidase_S26B"/>
</dbReference>
<sequence>MTAAVEPRPGEHATPVTRRVHPTRRVTGWLFWLVVAGLVALAVAAVAVPAAAGGKSVIVQTGSMEPALPAGSLAVTRERPVAEIAENDIVTFTANGDLLVTHRVVAVEHGAGGAELVTKGDANEDPDPEPVQAADVHGVLWYQIPWLGTVLEAVSGTAGALYGAALLLLLFAAHLMLPTTTNRKG</sequence>
<name>A0A238Y1J8_9PSEU</name>
<evidence type="ECO:0000256" key="1">
    <source>
        <dbReference type="ARBA" id="ARBA00004370"/>
    </source>
</evidence>
<dbReference type="GO" id="GO:0004252">
    <property type="term" value="F:serine-type endopeptidase activity"/>
    <property type="evidence" value="ECO:0007669"/>
    <property type="project" value="UniProtKB-UniRule"/>
</dbReference>
<reference evidence="7 8" key="1">
    <citation type="submission" date="2017-06" db="EMBL/GenBank/DDBJ databases">
        <authorList>
            <person name="Kim H.J."/>
            <person name="Triplett B.A."/>
        </authorList>
    </citation>
    <scope>NUCLEOTIDE SEQUENCE [LARGE SCALE GENOMIC DNA]</scope>
    <source>
        <strain evidence="7 8">DSM 45207</strain>
    </source>
</reference>
<accession>A0A238Y1J8</accession>
<feature type="transmembrane region" description="Helical" evidence="6">
    <location>
        <begin position="159"/>
        <end position="177"/>
    </location>
</feature>
<dbReference type="InterPro" id="IPR036286">
    <property type="entry name" value="LexA/Signal_pep-like_sf"/>
</dbReference>
<dbReference type="EC" id="3.4.21.89" evidence="5"/>
<keyword evidence="8" id="KW-1185">Reference proteome</keyword>
<dbReference type="GO" id="GO:0006465">
    <property type="term" value="P:signal peptide processing"/>
    <property type="evidence" value="ECO:0007669"/>
    <property type="project" value="UniProtKB-UniRule"/>
</dbReference>
<evidence type="ECO:0000256" key="3">
    <source>
        <dbReference type="ARBA" id="ARBA00022989"/>
    </source>
</evidence>
<dbReference type="CDD" id="cd06530">
    <property type="entry name" value="S26_SPase_I"/>
    <property type="match status" value="1"/>
</dbReference>
<evidence type="ECO:0000256" key="2">
    <source>
        <dbReference type="ARBA" id="ARBA00022692"/>
    </source>
</evidence>
<evidence type="ECO:0000256" key="6">
    <source>
        <dbReference type="SAM" id="Phobius"/>
    </source>
</evidence>
<feature type="transmembrane region" description="Helical" evidence="6">
    <location>
        <begin position="29"/>
        <end position="52"/>
    </location>
</feature>
<evidence type="ECO:0000256" key="5">
    <source>
        <dbReference type="NCBIfam" id="TIGR02228"/>
    </source>
</evidence>
<dbReference type="PANTHER" id="PTHR10806:SF6">
    <property type="entry name" value="SIGNAL PEPTIDASE COMPLEX CATALYTIC SUBUNIT SEC11"/>
    <property type="match status" value="1"/>
</dbReference>
<dbReference type="NCBIfam" id="TIGR02228">
    <property type="entry name" value="sigpep_I_arch"/>
    <property type="match status" value="1"/>
</dbReference>
<dbReference type="EMBL" id="FZNW01000013">
    <property type="protein sequence ID" value="SNR64651.1"/>
    <property type="molecule type" value="Genomic_DNA"/>
</dbReference>
<evidence type="ECO:0000313" key="8">
    <source>
        <dbReference type="Proteomes" id="UP000198348"/>
    </source>
</evidence>
<comment type="subcellular location">
    <subcellularLocation>
        <location evidence="1">Membrane</location>
    </subcellularLocation>
</comment>
<organism evidence="7 8">
    <name type="scientific">Haloechinothrix alba</name>
    <dbReference type="NCBI Taxonomy" id="664784"/>
    <lineage>
        <taxon>Bacteria</taxon>
        <taxon>Bacillati</taxon>
        <taxon>Actinomycetota</taxon>
        <taxon>Actinomycetes</taxon>
        <taxon>Pseudonocardiales</taxon>
        <taxon>Pseudonocardiaceae</taxon>
        <taxon>Haloechinothrix</taxon>
    </lineage>
</organism>
<keyword evidence="2 6" id="KW-0812">Transmembrane</keyword>
<dbReference type="PANTHER" id="PTHR10806">
    <property type="entry name" value="SIGNAL PEPTIDASE COMPLEX CATALYTIC SUBUNIT SEC11"/>
    <property type="match status" value="1"/>
</dbReference>
<protein>
    <recommendedName>
        <fullName evidence="5">Signal peptidase I</fullName>
        <ecNumber evidence="5">3.4.21.89</ecNumber>
    </recommendedName>
</protein>
<dbReference type="GO" id="GO:0016020">
    <property type="term" value="C:membrane"/>
    <property type="evidence" value="ECO:0007669"/>
    <property type="project" value="UniProtKB-SubCell"/>
</dbReference>
<dbReference type="GO" id="GO:0009003">
    <property type="term" value="F:signal peptidase activity"/>
    <property type="evidence" value="ECO:0007669"/>
    <property type="project" value="UniProtKB-EC"/>
</dbReference>
<keyword evidence="4 6" id="KW-0472">Membrane</keyword>
<dbReference type="AlphaFoldDB" id="A0A238Y1J8"/>
<dbReference type="InterPro" id="IPR019533">
    <property type="entry name" value="Peptidase_S26"/>
</dbReference>
<dbReference type="Proteomes" id="UP000198348">
    <property type="component" value="Unassembled WGS sequence"/>
</dbReference>